<dbReference type="EMBL" id="JAQJAC010000004">
    <property type="protein sequence ID" value="KAJ5585920.1"/>
    <property type="molecule type" value="Genomic_DNA"/>
</dbReference>
<keyword evidence="2" id="KW-1185">Reference proteome</keyword>
<dbReference type="AlphaFoldDB" id="A0AAD6GR90"/>
<reference evidence="1 2" key="1">
    <citation type="journal article" date="2023" name="IMA Fungus">
        <title>Comparative genomic study of the Penicillium genus elucidates a diverse pangenome and 15 lateral gene transfer events.</title>
        <authorList>
            <person name="Petersen C."/>
            <person name="Sorensen T."/>
            <person name="Nielsen M.R."/>
            <person name="Sondergaard T.E."/>
            <person name="Sorensen J.L."/>
            <person name="Fitzpatrick D.A."/>
            <person name="Frisvad J.C."/>
            <person name="Nielsen K.L."/>
        </authorList>
    </citation>
    <scope>NUCLEOTIDE SEQUENCE [LARGE SCALE GENOMIC DNA]</scope>
    <source>
        <strain evidence="1 2">IBT 29057</strain>
    </source>
</reference>
<sequence length="104" mass="12223">MRAWARNIIRTLACKRELFTSHHKINIEHIINIDPKNASKKYTELKIKRTPIWNRDKNHNIESSSKALVSVLQPRQRNSFIQHAKITSSRQSLFSDTFASPYSY</sequence>
<evidence type="ECO:0000313" key="1">
    <source>
        <dbReference type="EMBL" id="KAJ5585920.1"/>
    </source>
</evidence>
<organism evidence="1 2">
    <name type="scientific">Penicillium hetheringtonii</name>
    <dbReference type="NCBI Taxonomy" id="911720"/>
    <lineage>
        <taxon>Eukaryota</taxon>
        <taxon>Fungi</taxon>
        <taxon>Dikarya</taxon>
        <taxon>Ascomycota</taxon>
        <taxon>Pezizomycotina</taxon>
        <taxon>Eurotiomycetes</taxon>
        <taxon>Eurotiomycetidae</taxon>
        <taxon>Eurotiales</taxon>
        <taxon>Aspergillaceae</taxon>
        <taxon>Penicillium</taxon>
    </lineage>
</organism>
<gene>
    <name evidence="1" type="ORF">N7450_005707</name>
</gene>
<accession>A0AAD6GR90</accession>
<name>A0AAD6GR90_9EURO</name>
<evidence type="ECO:0000313" key="2">
    <source>
        <dbReference type="Proteomes" id="UP001216150"/>
    </source>
</evidence>
<dbReference type="Proteomes" id="UP001216150">
    <property type="component" value="Unassembled WGS sequence"/>
</dbReference>
<comment type="caution">
    <text evidence="1">The sequence shown here is derived from an EMBL/GenBank/DDBJ whole genome shotgun (WGS) entry which is preliminary data.</text>
</comment>
<protein>
    <submittedName>
        <fullName evidence="1">Uncharacterized protein</fullName>
    </submittedName>
</protein>
<proteinExistence type="predicted"/>